<organism evidence="1 2">
    <name type="scientific">Tenacibaculum discolor</name>
    <dbReference type="NCBI Taxonomy" id="361581"/>
    <lineage>
        <taxon>Bacteria</taxon>
        <taxon>Pseudomonadati</taxon>
        <taxon>Bacteroidota</taxon>
        <taxon>Flavobacteriia</taxon>
        <taxon>Flavobacteriales</taxon>
        <taxon>Flavobacteriaceae</taxon>
        <taxon>Tenacibaculum</taxon>
    </lineage>
</organism>
<protein>
    <submittedName>
        <fullName evidence="1">Uncharacterized protein</fullName>
    </submittedName>
</protein>
<dbReference type="AlphaFoldDB" id="A0A2G1BQJ2"/>
<comment type="caution">
    <text evidence="1">The sequence shown here is derived from an EMBL/GenBank/DDBJ whole genome shotgun (WGS) entry which is preliminary data.</text>
</comment>
<feature type="non-terminal residue" evidence="1">
    <location>
        <position position="1"/>
    </location>
</feature>
<dbReference type="EMBL" id="PDUU01000985">
    <property type="protein sequence ID" value="PHN95835.1"/>
    <property type="molecule type" value="Genomic_DNA"/>
</dbReference>
<gene>
    <name evidence="1" type="ORF">CSC81_18360</name>
</gene>
<evidence type="ECO:0000313" key="2">
    <source>
        <dbReference type="Proteomes" id="UP000222163"/>
    </source>
</evidence>
<sequence length="70" mass="8270">KKKKICITTRKKKVQNQQKTLTKNTVNKPKLKSVKRLTTWQTVRLAIRSVNRAINQTDTNKTDRTSQRYL</sequence>
<accession>A0A2G1BQJ2</accession>
<dbReference type="Proteomes" id="UP000222163">
    <property type="component" value="Unassembled WGS sequence"/>
</dbReference>
<proteinExistence type="predicted"/>
<name>A0A2G1BQJ2_9FLAO</name>
<evidence type="ECO:0000313" key="1">
    <source>
        <dbReference type="EMBL" id="PHN95835.1"/>
    </source>
</evidence>
<reference evidence="1 2" key="1">
    <citation type="journal article" date="2016" name="Nat. Commun.">
        <title>Microbial interactions lead to rapid micro-scale successions on model marine particles.</title>
        <authorList>
            <person name="Datta M.S."/>
            <person name="Sliwerska E."/>
            <person name="Gore J."/>
            <person name="Polz M.F."/>
            <person name="Cordero O.X."/>
        </authorList>
    </citation>
    <scope>NUCLEOTIDE SEQUENCE [LARGE SCALE GENOMIC DNA]</scope>
    <source>
        <strain evidence="1 2">4G03</strain>
    </source>
</reference>